<gene>
    <name evidence="5" type="ORF">Malapachy_0442</name>
</gene>
<feature type="domain" description="RSE1/DDB1/CPSF1 first beta-propeller" evidence="4">
    <location>
        <begin position="68"/>
        <end position="413"/>
    </location>
</feature>
<accession>A0A0M8MJU3</accession>
<evidence type="ECO:0000256" key="2">
    <source>
        <dbReference type="ARBA" id="ARBA00023242"/>
    </source>
</evidence>
<dbReference type="InterPro" id="IPR015943">
    <property type="entry name" value="WD40/YVTN_repeat-like_dom_sf"/>
</dbReference>
<dbReference type="OrthoDB" id="6109at2759"/>
<reference evidence="5 6" key="1">
    <citation type="submission" date="2015-07" db="EMBL/GenBank/DDBJ databases">
        <title>Draft Genome Sequence of Malassezia furfur CBS1878 and Malassezia pachydermatis CBS1879.</title>
        <authorList>
            <person name="Triana S."/>
            <person name="Ohm R."/>
            <person name="Gonzalez A."/>
            <person name="DeCock H."/>
            <person name="Restrepo S."/>
            <person name="Celis A."/>
        </authorList>
    </citation>
    <scope>NUCLEOTIDE SEQUENCE [LARGE SCALE GENOMIC DNA]</scope>
    <source>
        <strain evidence="5 6">CBS 1879</strain>
    </source>
</reference>
<evidence type="ECO:0000313" key="6">
    <source>
        <dbReference type="Proteomes" id="UP000037751"/>
    </source>
</evidence>
<comment type="caution">
    <text evidence="5">The sequence shown here is derived from an EMBL/GenBank/DDBJ whole genome shotgun (WGS) entry which is preliminary data.</text>
</comment>
<dbReference type="AlphaFoldDB" id="A0A0M8MJU3"/>
<dbReference type="STRING" id="77020.A0A0M8MJU3"/>
<dbReference type="Pfam" id="PF10433">
    <property type="entry name" value="Beta-prop_RSE1_1st"/>
    <property type="match status" value="1"/>
</dbReference>
<sequence length="1246" mass="136443">MAYAVHHQRVPASGFTHGVAACFVRHGEKEAHACWPTTRGRLLYHAVLARDDVLRVFEVRVPSTSATESSPQLVQVRMHRLFGEVTGIRTVRTIASLVDGRDRVLLSFRDAKMALMEWDDAYGDLNAVSLHTFERAEQLSAGLPSMFVPSLQVDPASRCAALLLPHDAIALVPLYQDPAELGVEEGQDASLLSQIPYAPSFIISVTEDVDASIRNIRDMVFLPGFQKPTLAVLYEPQLTWTGSLSRAKKTMRVSLVTLDVASTMYTVTVTSEWLPYHALYLVACPESLGGVMIVTPFALWHMDQTARMVGLSTSAWSEKTCDTPLRHDPDLEDVDLQGSTLTFTDATQGLLLLASGDVYAFQCAVEGRTVTSLSLTRVAGERQASASFVTSMPGGYLLCGSVQQDTCLYTLETVLSDEAPLPVSEPPMDEDELDLYGESLAAPALTTTHRRTALMRLRVCDAIPTLAPVHGIATGSLRDAMGHVQVHTIVATQQGLVTYEPRVRYRRLHTIAPAQDVWSGLAADSLPLLLIASDDEDTLVYALEAPTPRFLAQLTDRTVHCGTTTGGLVRVTTREAQVLSRQGAIVSTFGARDGVTIVSAHVMEAYAVLVGSDGLASVWQYASAWTHLADRQATHAVLWMDPTQTWGHAAWLATVSQDGHLTLSSLPACEPQWTCTSLGVLPSRLDDGGVATQEPLHVAHIALCEMGDVPMLTVQYTNGQLAVYEARLSTSTWDFVRVDARMLSAPAHALLPWRSRDGHRGLAVAGADAMLLLRDRLSPVLQWEADMPFASLCAHPTEAAVSILVDDGYAVLVTWHACQMDAPVPYTRWSTGRPYTHVGVHDETACLVAASVQPTAFVLYNDEDVPVQDPALDPTPTYTGQGALELFARLGEPPVHGYEFEANEVVLALHMAPLDCLDRGTGRRAMVAVGTMSWYGEDRTTRGHMYVFDVVESVPTATSAPGDAMRLRLLCREEMRAPVTALHDMHGFLVASVGQKLLIRSLEYSEWLVTIAFMDTAFYTTDIQRVKNFLLLTDYHKGAYFVAFQEDPARLVFLGREYVPTCALQGALLIDRSKLALVTCDPTGCIRLLDYQPSNPTSLGGQRLLVRCEYHTAGEVAQTLVLHGPRLASLGECFTSEILLAKHNGALDILVPVNERIFPTLQLFQSQLVRTVRHTAGLHPRAFRAVWNDRTSRPLAKGILDGTLLHTSECMSRPKLLDLVRDLSPRTGGVIADDVLRCLVHLQPHW</sequence>
<dbReference type="GO" id="GO:0003676">
    <property type="term" value="F:nucleic acid binding"/>
    <property type="evidence" value="ECO:0007669"/>
    <property type="project" value="InterPro"/>
</dbReference>
<name>A0A0M8MJU3_9BASI</name>
<comment type="subcellular location">
    <subcellularLocation>
        <location evidence="1">Nucleus</location>
    </subcellularLocation>
</comment>
<dbReference type="InterPro" id="IPR004871">
    <property type="entry name" value="RSE1/DDB1/CPSF1_C"/>
</dbReference>
<evidence type="ECO:0000313" key="5">
    <source>
        <dbReference type="EMBL" id="KOS12998.1"/>
    </source>
</evidence>
<dbReference type="EMBL" id="LGAV01000008">
    <property type="protein sequence ID" value="KOS12998.1"/>
    <property type="molecule type" value="Genomic_DNA"/>
</dbReference>
<evidence type="ECO:0000256" key="1">
    <source>
        <dbReference type="ARBA" id="ARBA00004123"/>
    </source>
</evidence>
<dbReference type="RefSeq" id="XP_017990630.1">
    <property type="nucleotide sequence ID" value="XM_018134961.1"/>
</dbReference>
<keyword evidence="6" id="KW-1185">Reference proteome</keyword>
<dbReference type="GeneID" id="28726836"/>
<keyword evidence="2" id="KW-0539">Nucleus</keyword>
<feature type="domain" description="RSE1/DDB1/CPSF1 C-terminal" evidence="3">
    <location>
        <begin position="892"/>
        <end position="1205"/>
    </location>
</feature>
<dbReference type="Gene3D" id="2.130.10.10">
    <property type="entry name" value="YVTN repeat-like/Quinoprotein amine dehydrogenase"/>
    <property type="match status" value="3"/>
</dbReference>
<dbReference type="GO" id="GO:0005634">
    <property type="term" value="C:nucleus"/>
    <property type="evidence" value="ECO:0007669"/>
    <property type="project" value="UniProtKB-SubCell"/>
</dbReference>
<dbReference type="InterPro" id="IPR018846">
    <property type="entry name" value="Beta-prop_RSE1/DDB1/CPSF1_1st"/>
</dbReference>
<dbReference type="Proteomes" id="UP000037751">
    <property type="component" value="Unassembled WGS sequence"/>
</dbReference>
<dbReference type="PANTHER" id="PTHR10644">
    <property type="entry name" value="DNA REPAIR/RNA PROCESSING CPSF FAMILY"/>
    <property type="match status" value="1"/>
</dbReference>
<organism evidence="5 6">
    <name type="scientific">Malassezia pachydermatis</name>
    <dbReference type="NCBI Taxonomy" id="77020"/>
    <lineage>
        <taxon>Eukaryota</taxon>
        <taxon>Fungi</taxon>
        <taxon>Dikarya</taxon>
        <taxon>Basidiomycota</taxon>
        <taxon>Ustilaginomycotina</taxon>
        <taxon>Malasseziomycetes</taxon>
        <taxon>Malasseziales</taxon>
        <taxon>Malasseziaceae</taxon>
        <taxon>Malassezia</taxon>
    </lineage>
</organism>
<protein>
    <submittedName>
        <fullName evidence="5">Cleavage and polyadenylation specificity protein</fullName>
    </submittedName>
</protein>
<dbReference type="InterPro" id="IPR050358">
    <property type="entry name" value="RSE1/DDB1/CFT1"/>
</dbReference>
<evidence type="ECO:0000259" key="4">
    <source>
        <dbReference type="Pfam" id="PF10433"/>
    </source>
</evidence>
<proteinExistence type="predicted"/>
<evidence type="ECO:0000259" key="3">
    <source>
        <dbReference type="Pfam" id="PF03178"/>
    </source>
</evidence>
<dbReference type="VEuPathDB" id="FungiDB:Malapachy_0442"/>
<dbReference type="Pfam" id="PF03178">
    <property type="entry name" value="CPSF_A"/>
    <property type="match status" value="1"/>
</dbReference>